<reference evidence="2" key="1">
    <citation type="submission" date="2024-04" db="EMBL/GenBank/DDBJ databases">
        <authorList>
            <person name="Shaw F."/>
            <person name="Minotto A."/>
        </authorList>
    </citation>
    <scope>NUCLEOTIDE SEQUENCE [LARGE SCALE GENOMIC DNA]</scope>
</reference>
<dbReference type="EMBL" id="OZ037948">
    <property type="protein sequence ID" value="CAL1709347.1"/>
    <property type="molecule type" value="Genomic_DNA"/>
</dbReference>
<protein>
    <submittedName>
        <fullName evidence="1">Uncharacterized protein</fullName>
    </submittedName>
</protein>
<dbReference type="Proteomes" id="UP001497453">
    <property type="component" value="Chromosome 5"/>
</dbReference>
<organism evidence="1 2">
    <name type="scientific">Somion occarium</name>
    <dbReference type="NCBI Taxonomy" id="3059160"/>
    <lineage>
        <taxon>Eukaryota</taxon>
        <taxon>Fungi</taxon>
        <taxon>Dikarya</taxon>
        <taxon>Basidiomycota</taxon>
        <taxon>Agaricomycotina</taxon>
        <taxon>Agaricomycetes</taxon>
        <taxon>Polyporales</taxon>
        <taxon>Cerrenaceae</taxon>
        <taxon>Somion</taxon>
    </lineage>
</organism>
<accession>A0ABP1DRH4</accession>
<evidence type="ECO:0000313" key="2">
    <source>
        <dbReference type="Proteomes" id="UP001497453"/>
    </source>
</evidence>
<gene>
    <name evidence="1" type="ORF">GFSPODELE1_LOCUS7312</name>
</gene>
<sequence length="165" mass="18421">MSLQCLPAFITPSFTYAIDFFPTFALCRHTRSFFGFPSAVPSRSLGVSAVPISNPSTHVLLYTWSSELLAGSIYSLGICGSQWRRMCMPLAVRTFSELTANTLKYHGLVLQSGLSIRSISTLCCFIHCALLLHHQCIQFILDRTLRAFVYLRDRSIPAAPQFIPP</sequence>
<evidence type="ECO:0000313" key="1">
    <source>
        <dbReference type="EMBL" id="CAL1709347.1"/>
    </source>
</evidence>
<keyword evidence="2" id="KW-1185">Reference proteome</keyword>
<proteinExistence type="predicted"/>
<name>A0ABP1DRH4_9APHY</name>